<comment type="similarity">
    <text evidence="1">Belongs to the transferase hexapeptide repeat family.</text>
</comment>
<reference evidence="3 4" key="1">
    <citation type="submission" date="2017-05" db="EMBL/GenBank/DDBJ databases">
        <authorList>
            <person name="Varghese N."/>
            <person name="Submissions S."/>
        </authorList>
    </citation>
    <scope>NUCLEOTIDE SEQUENCE [LARGE SCALE GENOMIC DNA]</scope>
    <source>
        <strain evidence="3 4">DSM 29506</strain>
    </source>
</reference>
<dbReference type="RefSeq" id="WP_235891441.1">
    <property type="nucleotide sequence ID" value="NZ_FXTO01000008.1"/>
</dbReference>
<dbReference type="InterPro" id="IPR001451">
    <property type="entry name" value="Hexapep"/>
</dbReference>
<dbReference type="InterPro" id="IPR051159">
    <property type="entry name" value="Hexapeptide_acetyltransf"/>
</dbReference>
<evidence type="ECO:0000313" key="4">
    <source>
        <dbReference type="Proteomes" id="UP000316030"/>
    </source>
</evidence>
<sequence length="200" mass="22269">MRMFRQALKRGVLFAMPAFVLFLRLFFRAEYLTGRYFVNDLRGLIWSFRSLWARHILRLAPPLPFPASLSSSITNWRNIEFFPEDINNFQSPGTYFQCSHAHIRLGKGVFIGPNVGLITSNHSLDDLSQHQEGKDIEIGAQSWIGMNSVILPGVILGTKTVVAAGSVVTRSFPNGNCVIAGSPAKVIRDLELSSSDTLET</sequence>
<gene>
    <name evidence="3" type="ORF">SAMN06265173_108134</name>
</gene>
<proteinExistence type="inferred from homology"/>
<dbReference type="PANTHER" id="PTHR23416">
    <property type="entry name" value="SIALIC ACID SYNTHASE-RELATED"/>
    <property type="match status" value="1"/>
</dbReference>
<evidence type="ECO:0000256" key="2">
    <source>
        <dbReference type="ARBA" id="ARBA00022679"/>
    </source>
</evidence>
<protein>
    <submittedName>
        <fullName evidence="3">Transferase hexapeptide (Six repeat-containing protein)</fullName>
    </submittedName>
</protein>
<keyword evidence="4" id="KW-1185">Reference proteome</keyword>
<name>A0A521D369_9RHOB</name>
<dbReference type="Proteomes" id="UP000316030">
    <property type="component" value="Unassembled WGS sequence"/>
</dbReference>
<dbReference type="CDD" id="cd04647">
    <property type="entry name" value="LbH_MAT_like"/>
    <property type="match status" value="1"/>
</dbReference>
<dbReference type="EMBL" id="FXTO01000008">
    <property type="protein sequence ID" value="SMO66092.1"/>
    <property type="molecule type" value="Genomic_DNA"/>
</dbReference>
<dbReference type="AlphaFoldDB" id="A0A521D369"/>
<dbReference type="PANTHER" id="PTHR23416:SF23">
    <property type="entry name" value="ACETYLTRANSFERASE C18B11.09C-RELATED"/>
    <property type="match status" value="1"/>
</dbReference>
<dbReference type="InterPro" id="IPR011004">
    <property type="entry name" value="Trimer_LpxA-like_sf"/>
</dbReference>
<dbReference type="Pfam" id="PF00132">
    <property type="entry name" value="Hexapep"/>
    <property type="match status" value="1"/>
</dbReference>
<dbReference type="SUPFAM" id="SSF51161">
    <property type="entry name" value="Trimeric LpxA-like enzymes"/>
    <property type="match status" value="1"/>
</dbReference>
<accession>A0A521D369</accession>
<dbReference type="GO" id="GO:0008374">
    <property type="term" value="F:O-acyltransferase activity"/>
    <property type="evidence" value="ECO:0007669"/>
    <property type="project" value="TreeGrafter"/>
</dbReference>
<evidence type="ECO:0000256" key="1">
    <source>
        <dbReference type="ARBA" id="ARBA00007274"/>
    </source>
</evidence>
<evidence type="ECO:0000313" key="3">
    <source>
        <dbReference type="EMBL" id="SMO66092.1"/>
    </source>
</evidence>
<keyword evidence="2 3" id="KW-0808">Transferase</keyword>
<organism evidence="3 4">
    <name type="scientific">Thalassovita litoralis</name>
    <dbReference type="NCBI Taxonomy" id="1010611"/>
    <lineage>
        <taxon>Bacteria</taxon>
        <taxon>Pseudomonadati</taxon>
        <taxon>Pseudomonadota</taxon>
        <taxon>Alphaproteobacteria</taxon>
        <taxon>Rhodobacterales</taxon>
        <taxon>Roseobacteraceae</taxon>
        <taxon>Thalassovita</taxon>
    </lineage>
</organism>
<dbReference type="Gene3D" id="2.160.10.10">
    <property type="entry name" value="Hexapeptide repeat proteins"/>
    <property type="match status" value="1"/>
</dbReference>